<dbReference type="PANTHER" id="PTHR30093:SF2">
    <property type="entry name" value="TYPE II SECRETION SYSTEM PROTEIN H"/>
    <property type="match status" value="1"/>
</dbReference>
<evidence type="ECO:0000313" key="2">
    <source>
        <dbReference type="EMBL" id="QDT25559.1"/>
    </source>
</evidence>
<dbReference type="Pfam" id="PF07596">
    <property type="entry name" value="SBP_bac_10"/>
    <property type="match status" value="1"/>
</dbReference>
<accession>A0A517Q1P3</accession>
<dbReference type="InterPro" id="IPR045584">
    <property type="entry name" value="Pilin-like"/>
</dbReference>
<proteinExistence type="predicted"/>
<dbReference type="Proteomes" id="UP000315647">
    <property type="component" value="Chromosome"/>
</dbReference>
<gene>
    <name evidence="2" type="ORF">Enr10x_08560</name>
</gene>
<dbReference type="EMBL" id="CP037421">
    <property type="protein sequence ID" value="QDT25559.1"/>
    <property type="molecule type" value="Genomic_DNA"/>
</dbReference>
<feature type="domain" description="DUF1559" evidence="1">
    <location>
        <begin position="27"/>
        <end position="158"/>
    </location>
</feature>
<dbReference type="PANTHER" id="PTHR30093">
    <property type="entry name" value="GENERAL SECRETION PATHWAY PROTEIN G"/>
    <property type="match status" value="1"/>
</dbReference>
<evidence type="ECO:0000259" key="1">
    <source>
        <dbReference type="Pfam" id="PF07596"/>
    </source>
</evidence>
<keyword evidence="3" id="KW-1185">Reference proteome</keyword>
<dbReference type="InterPro" id="IPR011453">
    <property type="entry name" value="DUF1559"/>
</dbReference>
<name>A0A517Q1P3_9PLAN</name>
<dbReference type="RefSeq" id="WP_145448228.1">
    <property type="nucleotide sequence ID" value="NZ_CP037421.1"/>
</dbReference>
<sequence length="352" mass="39834">MQRWISTGVVLLLFVLVFGLLIPAIHQAREAARKSTSKNNLKQIGLAVGNYADAHRCLPSGGVIREDGTAMQGWMTMYLPFMDASADFNRVNMQAAWNSLVNRNVTETVRPYYLNPSVRANSTSTGYGVTHYLSNPHLYYRNSSVTFEQMENGTAHTWVTGEVAGEFQPWAYPFNWRPLGTQLCNGPGSFGYPAWQGGHLLFADGSVSFFSEKTSAVILEKFAAAPPVPTREQIAVPEKRFETGIFYWKQMPLQTEPDRDHTYFAKVLENSDQRPVLIQLFRSNHKELSEEEQQQMHLEDQRTFSVPRLILQISKTTDLQQALKDSPLSEDTNAAQMQVILNRLESLQKQLP</sequence>
<organism evidence="2 3">
    <name type="scientific">Gimesia panareensis</name>
    <dbReference type="NCBI Taxonomy" id="2527978"/>
    <lineage>
        <taxon>Bacteria</taxon>
        <taxon>Pseudomonadati</taxon>
        <taxon>Planctomycetota</taxon>
        <taxon>Planctomycetia</taxon>
        <taxon>Planctomycetales</taxon>
        <taxon>Planctomycetaceae</taxon>
        <taxon>Gimesia</taxon>
    </lineage>
</organism>
<dbReference type="AlphaFoldDB" id="A0A517Q1P3"/>
<protein>
    <recommendedName>
        <fullName evidence="1">DUF1559 domain-containing protein</fullName>
    </recommendedName>
</protein>
<evidence type="ECO:0000313" key="3">
    <source>
        <dbReference type="Proteomes" id="UP000315647"/>
    </source>
</evidence>
<reference evidence="2 3" key="1">
    <citation type="submission" date="2019-03" db="EMBL/GenBank/DDBJ databases">
        <title>Deep-cultivation of Planctomycetes and their phenomic and genomic characterization uncovers novel biology.</title>
        <authorList>
            <person name="Wiegand S."/>
            <person name="Jogler M."/>
            <person name="Boedeker C."/>
            <person name="Pinto D."/>
            <person name="Vollmers J."/>
            <person name="Rivas-Marin E."/>
            <person name="Kohn T."/>
            <person name="Peeters S.H."/>
            <person name="Heuer A."/>
            <person name="Rast P."/>
            <person name="Oberbeckmann S."/>
            <person name="Bunk B."/>
            <person name="Jeske O."/>
            <person name="Meyerdierks A."/>
            <person name="Storesund J.E."/>
            <person name="Kallscheuer N."/>
            <person name="Luecker S."/>
            <person name="Lage O.M."/>
            <person name="Pohl T."/>
            <person name="Merkel B.J."/>
            <person name="Hornburger P."/>
            <person name="Mueller R.-W."/>
            <person name="Bruemmer F."/>
            <person name="Labrenz M."/>
            <person name="Spormann A.M."/>
            <person name="Op den Camp H."/>
            <person name="Overmann J."/>
            <person name="Amann R."/>
            <person name="Jetten M.S.M."/>
            <person name="Mascher T."/>
            <person name="Medema M.H."/>
            <person name="Devos D.P."/>
            <person name="Kaster A.-K."/>
            <person name="Ovreas L."/>
            <person name="Rohde M."/>
            <person name="Galperin M.Y."/>
            <person name="Jogler C."/>
        </authorList>
    </citation>
    <scope>NUCLEOTIDE SEQUENCE [LARGE SCALE GENOMIC DNA]</scope>
    <source>
        <strain evidence="2 3">Enr10</strain>
    </source>
</reference>
<dbReference type="SUPFAM" id="SSF54523">
    <property type="entry name" value="Pili subunits"/>
    <property type="match status" value="1"/>
</dbReference>